<evidence type="ECO:0000313" key="2">
    <source>
        <dbReference type="WBParaSite" id="jg4478"/>
    </source>
</evidence>
<proteinExistence type="predicted"/>
<evidence type="ECO:0000313" key="1">
    <source>
        <dbReference type="Proteomes" id="UP000887574"/>
    </source>
</evidence>
<protein>
    <submittedName>
        <fullName evidence="2">Transposase</fullName>
    </submittedName>
</protein>
<sequence>MNRPFLWKVMNRPLFMGGDESSRGDKSGWMENTSQSWFLRYCTNTPVERVFSQRGLAVSRHQNRTSFQLLDSQLLVYLSSYCYEK</sequence>
<accession>A0A915EBR1</accession>
<reference evidence="2" key="1">
    <citation type="submission" date="2022-11" db="UniProtKB">
        <authorList>
            <consortium name="WormBaseParasite"/>
        </authorList>
    </citation>
    <scope>IDENTIFICATION</scope>
</reference>
<dbReference type="WBParaSite" id="jg4478">
    <property type="protein sequence ID" value="jg4478"/>
    <property type="gene ID" value="jg4478"/>
</dbReference>
<keyword evidence="1" id="KW-1185">Reference proteome</keyword>
<dbReference type="AlphaFoldDB" id="A0A915EBR1"/>
<name>A0A915EBR1_9BILA</name>
<organism evidence="1 2">
    <name type="scientific">Ditylenchus dipsaci</name>
    <dbReference type="NCBI Taxonomy" id="166011"/>
    <lineage>
        <taxon>Eukaryota</taxon>
        <taxon>Metazoa</taxon>
        <taxon>Ecdysozoa</taxon>
        <taxon>Nematoda</taxon>
        <taxon>Chromadorea</taxon>
        <taxon>Rhabditida</taxon>
        <taxon>Tylenchina</taxon>
        <taxon>Tylenchomorpha</taxon>
        <taxon>Sphaerularioidea</taxon>
        <taxon>Anguinidae</taxon>
        <taxon>Anguininae</taxon>
        <taxon>Ditylenchus</taxon>
    </lineage>
</organism>
<dbReference type="Proteomes" id="UP000887574">
    <property type="component" value="Unplaced"/>
</dbReference>